<dbReference type="SUPFAM" id="SSF49764">
    <property type="entry name" value="HSP20-like chaperones"/>
    <property type="match status" value="1"/>
</dbReference>
<dbReference type="AlphaFoldDB" id="A0A382K2V9"/>
<organism evidence="2">
    <name type="scientific">marine metagenome</name>
    <dbReference type="NCBI Taxonomy" id="408172"/>
    <lineage>
        <taxon>unclassified sequences</taxon>
        <taxon>metagenomes</taxon>
        <taxon>ecological metagenomes</taxon>
    </lineage>
</organism>
<dbReference type="Pfam" id="PF00011">
    <property type="entry name" value="HSP20"/>
    <property type="match status" value="1"/>
</dbReference>
<accession>A0A382K2V9</accession>
<dbReference type="EMBL" id="UINC01077750">
    <property type="protein sequence ID" value="SVC18155.1"/>
    <property type="molecule type" value="Genomic_DNA"/>
</dbReference>
<dbReference type="PANTHER" id="PTHR11527">
    <property type="entry name" value="HEAT-SHOCK PROTEIN 20 FAMILY MEMBER"/>
    <property type="match status" value="1"/>
</dbReference>
<evidence type="ECO:0000259" key="1">
    <source>
        <dbReference type="PROSITE" id="PS01031"/>
    </source>
</evidence>
<dbReference type="InterPro" id="IPR031107">
    <property type="entry name" value="Small_HSP"/>
</dbReference>
<dbReference type="Gene3D" id="2.60.40.790">
    <property type="match status" value="1"/>
</dbReference>
<dbReference type="InterPro" id="IPR002068">
    <property type="entry name" value="A-crystallin/Hsp20_dom"/>
</dbReference>
<name>A0A382K2V9_9ZZZZ</name>
<gene>
    <name evidence="2" type="ORF">METZ01_LOCUS271009</name>
</gene>
<dbReference type="InterPro" id="IPR008978">
    <property type="entry name" value="HSP20-like_chaperone"/>
</dbReference>
<evidence type="ECO:0000313" key="2">
    <source>
        <dbReference type="EMBL" id="SVC18155.1"/>
    </source>
</evidence>
<dbReference type="CDD" id="cd06464">
    <property type="entry name" value="ACD_sHsps-like"/>
    <property type="match status" value="1"/>
</dbReference>
<feature type="domain" description="SHSP" evidence="1">
    <location>
        <begin position="38"/>
        <end position="152"/>
    </location>
</feature>
<reference evidence="2" key="1">
    <citation type="submission" date="2018-05" db="EMBL/GenBank/DDBJ databases">
        <authorList>
            <person name="Lanie J.A."/>
            <person name="Ng W.-L."/>
            <person name="Kazmierczak K.M."/>
            <person name="Andrzejewski T.M."/>
            <person name="Davidsen T.M."/>
            <person name="Wayne K.J."/>
            <person name="Tettelin H."/>
            <person name="Glass J.I."/>
            <person name="Rusch D."/>
            <person name="Podicherti R."/>
            <person name="Tsui H.-C.T."/>
            <person name="Winkler M.E."/>
        </authorList>
    </citation>
    <scope>NUCLEOTIDE SEQUENCE</scope>
</reference>
<sequence>MAIMKYSYRRPVYSMWDPFPDMSNRLSKLLGQPLVDSDDFDQWTPSFNLSETPDDLNLSVELPGISKEDISIKVEDNILKLTGEKSSVQGGSEGGQVTHVRERSFGAFSRAVRLPKTVDASRISAELRNGILEVTLPKALEARGREIPIKAL</sequence>
<dbReference type="PROSITE" id="PS01031">
    <property type="entry name" value="SHSP"/>
    <property type="match status" value="1"/>
</dbReference>
<protein>
    <recommendedName>
        <fullName evidence="1">SHSP domain-containing protein</fullName>
    </recommendedName>
</protein>
<proteinExistence type="predicted"/>